<feature type="domain" description="Methyl-accepting transducer" evidence="11">
    <location>
        <begin position="433"/>
        <end position="690"/>
    </location>
</feature>
<evidence type="ECO:0000256" key="1">
    <source>
        <dbReference type="ARBA" id="ARBA00004651"/>
    </source>
</evidence>
<keyword evidence="5 10" id="KW-1133">Transmembrane helix</keyword>
<dbReference type="SMART" id="SM00283">
    <property type="entry name" value="MA"/>
    <property type="match status" value="1"/>
</dbReference>
<dbReference type="Pfam" id="PF00672">
    <property type="entry name" value="HAMP"/>
    <property type="match status" value="1"/>
</dbReference>
<dbReference type="SMART" id="SM00304">
    <property type="entry name" value="HAMP"/>
    <property type="match status" value="1"/>
</dbReference>
<evidence type="ECO:0000256" key="10">
    <source>
        <dbReference type="SAM" id="Phobius"/>
    </source>
</evidence>
<dbReference type="SUPFAM" id="SSF58104">
    <property type="entry name" value="Methyl-accepting chemotaxis protein (MCP) signaling domain"/>
    <property type="match status" value="1"/>
</dbReference>
<dbReference type="Gene3D" id="1.10.287.950">
    <property type="entry name" value="Methyl-accepting chemotaxis protein"/>
    <property type="match status" value="1"/>
</dbReference>
<dbReference type="CDD" id="cd11386">
    <property type="entry name" value="MCP_signal"/>
    <property type="match status" value="1"/>
</dbReference>
<dbReference type="GO" id="GO:0007165">
    <property type="term" value="P:signal transduction"/>
    <property type="evidence" value="ECO:0007669"/>
    <property type="project" value="UniProtKB-KW"/>
</dbReference>
<dbReference type="PROSITE" id="PS50111">
    <property type="entry name" value="CHEMOTAXIS_TRANSDUC_2"/>
    <property type="match status" value="1"/>
</dbReference>
<keyword evidence="6 10" id="KW-0472">Membrane</keyword>
<dbReference type="CDD" id="cd06225">
    <property type="entry name" value="HAMP"/>
    <property type="match status" value="1"/>
</dbReference>
<name>A0A845QYS2_9CLOT</name>
<dbReference type="AlphaFoldDB" id="A0A845QYS2"/>
<keyword evidence="2" id="KW-1003">Cell membrane</keyword>
<dbReference type="PANTHER" id="PTHR32089">
    <property type="entry name" value="METHYL-ACCEPTING CHEMOTAXIS PROTEIN MCPB"/>
    <property type="match status" value="1"/>
</dbReference>
<dbReference type="Proteomes" id="UP000467132">
    <property type="component" value="Unassembled WGS sequence"/>
</dbReference>
<evidence type="ECO:0000256" key="4">
    <source>
        <dbReference type="ARBA" id="ARBA00022692"/>
    </source>
</evidence>
<evidence type="ECO:0000256" key="5">
    <source>
        <dbReference type="ARBA" id="ARBA00022989"/>
    </source>
</evidence>
<sequence>MYLLKYFNNIKKSTKYVDIYNGGGEKLKQFKKILSKFKQGGKGEKKKRIGKKSLTKKLVTLIIVIILLTVVFIGSSSFLVTVNSLKGELQDTSKIFTKEVKSTMDKYFSSYEKSLNIISNDPSLTNIDLAEENSELSEEQISKISNSLERYYNTYNEIISIYFGDTNGGFYDFPITDLGESSYDPTTRPWYNLAKESNGLVWNEPYVDADTKDTIITLSNPVYNGDKLVGVIAIDLSLNVINERLAEIDFGENTQLVLLDKNNNIMTHPNSELIGKEIPVEKLKKAVEKDKSGLVEYSMEEEGKELDKFTTFDTIDRLDWKVLNATYMNEIKDEVNKILIYTIEIALVVLLIGSIIAIIFSRRITKPINKLVTDMEKVKKGDFTVRSDVKSNDEIGILSDTFNLMIEEVKNLIKGSKNVSMEVISSSQELAATSEQTSASAEEVARTVEEIAKGASEQAGDAETGAQMVSGFGDKINELVTSSEQIMNSTNDVMDLNISGVEAVETLKNENIENKTTTENIEKAVLELNDKSKNIGNILETITSIAEQTNLLALNASIEAARAGEHGKGFAVVANEIRQLAEGSGKAADEIREIIVGIQTQSKNTVNVMNDVKESSVKQGNAVGKVNDSFGKISYKIDDISSRIEGMNDAIKSIESGKDKLIDSIQNISSVSEETAAASEEVSASMQQQTSAVEQVAVLANNLNSLADKLNSEIDRFKI</sequence>
<evidence type="ECO:0000256" key="7">
    <source>
        <dbReference type="ARBA" id="ARBA00023224"/>
    </source>
</evidence>
<keyword evidence="14" id="KW-1185">Reference proteome</keyword>
<dbReference type="InterPro" id="IPR004089">
    <property type="entry name" value="MCPsignal_dom"/>
</dbReference>
<dbReference type="Pfam" id="PF00015">
    <property type="entry name" value="MCPsignal"/>
    <property type="match status" value="1"/>
</dbReference>
<dbReference type="SUPFAM" id="SSF103190">
    <property type="entry name" value="Sensory domain-like"/>
    <property type="match status" value="1"/>
</dbReference>
<evidence type="ECO:0000256" key="9">
    <source>
        <dbReference type="PROSITE-ProRule" id="PRU00284"/>
    </source>
</evidence>
<evidence type="ECO:0000256" key="6">
    <source>
        <dbReference type="ARBA" id="ARBA00023136"/>
    </source>
</evidence>
<dbReference type="CDD" id="cd12913">
    <property type="entry name" value="PDC1_MCP_like"/>
    <property type="match status" value="1"/>
</dbReference>
<proteinExistence type="inferred from homology"/>
<dbReference type="Pfam" id="PF02743">
    <property type="entry name" value="dCache_1"/>
    <property type="match status" value="1"/>
</dbReference>
<organism evidence="13 14">
    <name type="scientific">Senegalia massiliensis</name>
    <dbReference type="NCBI Taxonomy" id="1720316"/>
    <lineage>
        <taxon>Bacteria</taxon>
        <taxon>Bacillati</taxon>
        <taxon>Bacillota</taxon>
        <taxon>Clostridia</taxon>
        <taxon>Eubacteriales</taxon>
        <taxon>Clostridiaceae</taxon>
        <taxon>Senegalia</taxon>
    </lineage>
</organism>
<keyword evidence="4 10" id="KW-0812">Transmembrane</keyword>
<evidence type="ECO:0000259" key="11">
    <source>
        <dbReference type="PROSITE" id="PS50111"/>
    </source>
</evidence>
<dbReference type="InterPro" id="IPR029151">
    <property type="entry name" value="Sensor-like_sf"/>
</dbReference>
<keyword evidence="7 9" id="KW-0807">Transducer</keyword>
<keyword evidence="3" id="KW-0145">Chemotaxis</keyword>
<dbReference type="GO" id="GO:0006935">
    <property type="term" value="P:chemotaxis"/>
    <property type="evidence" value="ECO:0007669"/>
    <property type="project" value="UniProtKB-KW"/>
</dbReference>
<dbReference type="EMBL" id="QXXA01000011">
    <property type="protein sequence ID" value="NBI07310.1"/>
    <property type="molecule type" value="Genomic_DNA"/>
</dbReference>
<accession>A0A845QYS2</accession>
<evidence type="ECO:0000256" key="8">
    <source>
        <dbReference type="ARBA" id="ARBA00029447"/>
    </source>
</evidence>
<dbReference type="CDD" id="cd12912">
    <property type="entry name" value="PDC2_MCP_like"/>
    <property type="match status" value="1"/>
</dbReference>
<dbReference type="PROSITE" id="PS50885">
    <property type="entry name" value="HAMP"/>
    <property type="match status" value="1"/>
</dbReference>
<comment type="similarity">
    <text evidence="8">Belongs to the methyl-accepting chemotaxis (MCP) protein family.</text>
</comment>
<dbReference type="InterPro" id="IPR003660">
    <property type="entry name" value="HAMP_dom"/>
</dbReference>
<feature type="domain" description="HAMP" evidence="12">
    <location>
        <begin position="362"/>
        <end position="414"/>
    </location>
</feature>
<protein>
    <submittedName>
        <fullName evidence="13">Methyl-accepting chemotaxis protein</fullName>
    </submittedName>
</protein>
<feature type="transmembrane region" description="Helical" evidence="10">
    <location>
        <begin position="338"/>
        <end position="360"/>
    </location>
</feature>
<gene>
    <name evidence="13" type="ORF">D3Z33_10670</name>
</gene>
<evidence type="ECO:0000259" key="12">
    <source>
        <dbReference type="PROSITE" id="PS50885"/>
    </source>
</evidence>
<comment type="caution">
    <text evidence="13">The sequence shown here is derived from an EMBL/GenBank/DDBJ whole genome shotgun (WGS) entry which is preliminary data.</text>
</comment>
<feature type="transmembrane region" description="Helical" evidence="10">
    <location>
        <begin position="58"/>
        <end position="80"/>
    </location>
</feature>
<dbReference type="GO" id="GO:0005886">
    <property type="term" value="C:plasma membrane"/>
    <property type="evidence" value="ECO:0007669"/>
    <property type="project" value="UniProtKB-SubCell"/>
</dbReference>
<evidence type="ECO:0000256" key="3">
    <source>
        <dbReference type="ARBA" id="ARBA00022500"/>
    </source>
</evidence>
<evidence type="ECO:0000313" key="13">
    <source>
        <dbReference type="EMBL" id="NBI07310.1"/>
    </source>
</evidence>
<dbReference type="PANTHER" id="PTHR32089:SF112">
    <property type="entry name" value="LYSOZYME-LIKE PROTEIN-RELATED"/>
    <property type="match status" value="1"/>
</dbReference>
<evidence type="ECO:0000256" key="2">
    <source>
        <dbReference type="ARBA" id="ARBA00022475"/>
    </source>
</evidence>
<evidence type="ECO:0000313" key="14">
    <source>
        <dbReference type="Proteomes" id="UP000467132"/>
    </source>
</evidence>
<comment type="subcellular location">
    <subcellularLocation>
        <location evidence="1">Cell membrane</location>
        <topology evidence="1">Multi-pass membrane protein</topology>
    </subcellularLocation>
</comment>
<reference evidence="13 14" key="1">
    <citation type="submission" date="2018-08" db="EMBL/GenBank/DDBJ databases">
        <title>Murine metabolic-syndrome-specific gut microbial biobank.</title>
        <authorList>
            <person name="Liu C."/>
        </authorList>
    </citation>
    <scope>NUCLEOTIDE SEQUENCE [LARGE SCALE GENOMIC DNA]</scope>
    <source>
        <strain evidence="13 14">583</strain>
    </source>
</reference>
<dbReference type="InterPro" id="IPR033479">
    <property type="entry name" value="dCache_1"/>
</dbReference>
<dbReference type="Gene3D" id="3.30.450.20">
    <property type="entry name" value="PAS domain"/>
    <property type="match status" value="2"/>
</dbReference>